<dbReference type="Proteomes" id="UP001249505">
    <property type="component" value="Unassembled WGS sequence"/>
</dbReference>
<organism evidence="1 2">
    <name type="scientific">Shewanella scandinavica</name>
    <dbReference type="NCBI Taxonomy" id="3063538"/>
    <lineage>
        <taxon>Bacteria</taxon>
        <taxon>Pseudomonadati</taxon>
        <taxon>Pseudomonadota</taxon>
        <taxon>Gammaproteobacteria</taxon>
        <taxon>Alteromonadales</taxon>
        <taxon>Shewanellaceae</taxon>
        <taxon>Shewanella</taxon>
    </lineage>
</organism>
<gene>
    <name evidence="1" type="ORF">Q4Q50_10490</name>
</gene>
<comment type="caution">
    <text evidence="1">The sequence shown here is derived from an EMBL/GenBank/DDBJ whole genome shotgun (WGS) entry which is preliminary data.</text>
</comment>
<accession>A0ABU3G094</accession>
<evidence type="ECO:0000313" key="2">
    <source>
        <dbReference type="Proteomes" id="UP001249505"/>
    </source>
</evidence>
<protein>
    <submittedName>
        <fullName evidence="1">Uncharacterized protein</fullName>
    </submittedName>
</protein>
<reference evidence="1 2" key="1">
    <citation type="submission" date="2023-07" db="EMBL/GenBank/DDBJ databases">
        <title>Novel Shewanella species isolated from Baltic Sea sediments.</title>
        <authorList>
            <person name="Martin-Rodriguez A.J."/>
        </authorList>
    </citation>
    <scope>NUCLEOTIDE SEQUENCE [LARGE SCALE GENOMIC DNA]</scope>
    <source>
        <strain evidence="1 2">SP2S1-2</strain>
    </source>
</reference>
<name>A0ABU3G094_9GAMM</name>
<keyword evidence="2" id="KW-1185">Reference proteome</keyword>
<proteinExistence type="predicted"/>
<sequence length="246" mass="28480">MPFEKTTKGNPYGLIKDQHFHMKAIIKKFCINGKLKVIYKNGDIRLCKSDNKCFMGNRAWSQEMETTISHPIERSFLSQVRKIENGESISNHAAISDYHLLWCLRWHYSIMEAEDYDLYKNFPCRSLDKEFEELLESKGKVPVRSGGQIAGRFKATLDIKALLELEDNKKIYDGIEWQIVESKGKSFISADCYGDLMAMTVSPKYRLIAGKELNDKHCFVTDDEVDELNLESMNASHNFYFCRDDS</sequence>
<dbReference type="EMBL" id="JAUOES010000009">
    <property type="protein sequence ID" value="MDT3280713.1"/>
    <property type="molecule type" value="Genomic_DNA"/>
</dbReference>
<dbReference type="RefSeq" id="WP_311899248.1">
    <property type="nucleotide sequence ID" value="NZ_JAUOES010000009.1"/>
</dbReference>
<evidence type="ECO:0000313" key="1">
    <source>
        <dbReference type="EMBL" id="MDT3280713.1"/>
    </source>
</evidence>